<keyword evidence="3" id="KW-1185">Reference proteome</keyword>
<reference evidence="2 3" key="1">
    <citation type="journal article" date="2013" name="Int. J. Syst. Evol. Microbiol.">
        <title>Celerinatantimonas yamalensis sp. nov., a cold-adapted diazotrophic bacterium from a cold permafrost brine.</title>
        <authorList>
            <person name="Shcherbakova V."/>
            <person name="Chuvilskaya N."/>
            <person name="Rivkina E."/>
            <person name="Demidov N."/>
            <person name="Uchaeva V."/>
            <person name="Suetin S."/>
            <person name="Suzina N."/>
            <person name="Gilichinsky D."/>
        </authorList>
    </citation>
    <scope>NUCLEOTIDE SEQUENCE [LARGE SCALE GENOMIC DNA]</scope>
    <source>
        <strain evidence="2 3">C7</strain>
    </source>
</reference>
<proteinExistence type="predicted"/>
<sequence>MHWMMQRWMICCLMVPLPMVYAQIRPSNQQPVRQPPSRVFFTEYNKTTHSANGVYIQTLPEAISGGYQQQLPRHLNWFIEAGVKSLSDTQLVDIASLFGVNLSAGIRYQPLSKLTLSGSVNQHHYPDTLNHNDAVSMRVAGTYLLYQQFELNAHYAFFNPLPLQDTNQFGLDLHYNF</sequence>
<evidence type="ECO:0000313" key="2">
    <source>
        <dbReference type="EMBL" id="MFM2484744.1"/>
    </source>
</evidence>
<evidence type="ECO:0008006" key="4">
    <source>
        <dbReference type="Google" id="ProtNLM"/>
    </source>
</evidence>
<accession>A0ABW9G4Y3</accession>
<dbReference type="EMBL" id="JBEQCT010000002">
    <property type="protein sequence ID" value="MFM2484744.1"/>
    <property type="molecule type" value="Genomic_DNA"/>
</dbReference>
<evidence type="ECO:0000313" key="3">
    <source>
        <dbReference type="Proteomes" id="UP001629953"/>
    </source>
</evidence>
<dbReference type="Proteomes" id="UP001629953">
    <property type="component" value="Unassembled WGS sequence"/>
</dbReference>
<protein>
    <recommendedName>
        <fullName evidence="4">Outer membrane protein beta-barrel domain-containing protein</fullName>
    </recommendedName>
</protein>
<keyword evidence="1" id="KW-0732">Signal</keyword>
<organism evidence="2 3">
    <name type="scientific">Celerinatantimonas yamalensis</name>
    <dbReference type="NCBI Taxonomy" id="559956"/>
    <lineage>
        <taxon>Bacteria</taxon>
        <taxon>Pseudomonadati</taxon>
        <taxon>Pseudomonadota</taxon>
        <taxon>Gammaproteobacteria</taxon>
        <taxon>Celerinatantimonadaceae</taxon>
        <taxon>Celerinatantimonas</taxon>
    </lineage>
</organism>
<name>A0ABW9G4Y3_9GAMM</name>
<feature type="chain" id="PRO_5045617352" description="Outer membrane protein beta-barrel domain-containing protein" evidence="1">
    <location>
        <begin position="23"/>
        <end position="177"/>
    </location>
</feature>
<evidence type="ECO:0000256" key="1">
    <source>
        <dbReference type="SAM" id="SignalP"/>
    </source>
</evidence>
<dbReference type="RefSeq" id="WP_408622929.1">
    <property type="nucleotide sequence ID" value="NZ_JBEQCT010000002.1"/>
</dbReference>
<comment type="caution">
    <text evidence="2">The sequence shown here is derived from an EMBL/GenBank/DDBJ whole genome shotgun (WGS) entry which is preliminary data.</text>
</comment>
<feature type="signal peptide" evidence="1">
    <location>
        <begin position="1"/>
        <end position="22"/>
    </location>
</feature>
<gene>
    <name evidence="2" type="ORF">ABUE30_06645</name>
</gene>